<gene>
    <name evidence="2" type="ORF">HMPREF0373_02996</name>
</gene>
<organism evidence="2 3">
    <name type="scientific">Eubacterium ramulus ATCC 29099</name>
    <dbReference type="NCBI Taxonomy" id="1256908"/>
    <lineage>
        <taxon>Bacteria</taxon>
        <taxon>Bacillati</taxon>
        <taxon>Bacillota</taxon>
        <taxon>Clostridia</taxon>
        <taxon>Eubacteriales</taxon>
        <taxon>Eubacteriaceae</taxon>
        <taxon>Eubacterium</taxon>
    </lineage>
</organism>
<evidence type="ECO:0000313" key="2">
    <source>
        <dbReference type="EMBL" id="ERK42324.1"/>
    </source>
</evidence>
<name>U2PF43_EUBRA</name>
<dbReference type="PATRIC" id="fig|1256908.3.peg.2754"/>
<proteinExistence type="predicted"/>
<sequence>MEEFFMTTFFMISGYGFTVLKVFIFFILLHAVYPTFKYRYALLISCVAAPFYTQINDYLLYTMFSILLYILILFIVGCILVRKNFTG</sequence>
<accession>U2PF43</accession>
<dbReference type="AlphaFoldDB" id="U2PF43"/>
<keyword evidence="3" id="KW-1185">Reference proteome</keyword>
<keyword evidence="1" id="KW-1133">Transmembrane helix</keyword>
<reference evidence="2 3" key="1">
    <citation type="submission" date="2013-06" db="EMBL/GenBank/DDBJ databases">
        <authorList>
            <person name="Weinstock G."/>
            <person name="Sodergren E."/>
            <person name="Lobos E.A."/>
            <person name="Fulton L."/>
            <person name="Fulton R."/>
            <person name="Courtney L."/>
            <person name="Fronick C."/>
            <person name="O'Laughlin M."/>
            <person name="Godfrey J."/>
            <person name="Wilson R.M."/>
            <person name="Miner T."/>
            <person name="Farmer C."/>
            <person name="Delehaunty K."/>
            <person name="Cordes M."/>
            <person name="Minx P."/>
            <person name="Tomlinson C."/>
            <person name="Chen J."/>
            <person name="Wollam A."/>
            <person name="Pepin K.H."/>
            <person name="Bhonagiri V."/>
            <person name="Zhang X."/>
            <person name="Warren W."/>
            <person name="Mitreva M."/>
            <person name="Mardis E.R."/>
            <person name="Wilson R.K."/>
        </authorList>
    </citation>
    <scope>NUCLEOTIDE SEQUENCE [LARGE SCALE GENOMIC DNA]</scope>
    <source>
        <strain evidence="2 3">ATCC 29099</strain>
    </source>
</reference>
<feature type="transmembrane region" description="Helical" evidence="1">
    <location>
        <begin position="58"/>
        <end position="81"/>
    </location>
</feature>
<dbReference type="EMBL" id="AWVJ01000178">
    <property type="protein sequence ID" value="ERK42324.1"/>
    <property type="molecule type" value="Genomic_DNA"/>
</dbReference>
<evidence type="ECO:0000313" key="3">
    <source>
        <dbReference type="Proteomes" id="UP000016608"/>
    </source>
</evidence>
<protein>
    <submittedName>
        <fullName evidence="2">Uncharacterized protein</fullName>
    </submittedName>
</protein>
<dbReference type="Proteomes" id="UP000016608">
    <property type="component" value="Unassembled WGS sequence"/>
</dbReference>
<keyword evidence="1" id="KW-0472">Membrane</keyword>
<feature type="transmembrane region" description="Helical" evidence="1">
    <location>
        <begin position="6"/>
        <end position="29"/>
    </location>
</feature>
<comment type="caution">
    <text evidence="2">The sequence shown here is derived from an EMBL/GenBank/DDBJ whole genome shotgun (WGS) entry which is preliminary data.</text>
</comment>
<evidence type="ECO:0000256" key="1">
    <source>
        <dbReference type="SAM" id="Phobius"/>
    </source>
</evidence>
<dbReference type="HOGENOM" id="CLU_2478733_0_0_9"/>
<keyword evidence="1" id="KW-0812">Transmembrane</keyword>